<proteinExistence type="predicted"/>
<dbReference type="InterPro" id="IPR029063">
    <property type="entry name" value="SAM-dependent_MTases_sf"/>
</dbReference>
<feature type="domain" description="Methyltransferase type 12" evidence="1">
    <location>
        <begin position="59"/>
        <end position="126"/>
    </location>
</feature>
<protein>
    <submittedName>
        <fullName evidence="2">SAM (And some other nucleotide) binding motif</fullName>
    </submittedName>
</protein>
<dbReference type="AlphaFoldDB" id="A0A1C3K6E2"/>
<evidence type="ECO:0000259" key="1">
    <source>
        <dbReference type="Pfam" id="PF08242"/>
    </source>
</evidence>
<dbReference type="RefSeq" id="WP_067757689.1">
    <property type="nucleotide sequence ID" value="NZ_LT907988.1"/>
</dbReference>
<evidence type="ECO:0000313" key="3">
    <source>
        <dbReference type="EMBL" id="SOE52608.1"/>
    </source>
</evidence>
<sequence length="209" mass="23507">MPNTDNLLREVADYYTGKLRTYGTTSRGVDWSTEEGQNLRFAQLRRLLPPGEVPCSLHDIGCGYGALLRFLAASHPGVTYQGWDISEEMILAARAAAGVHDGASFHIGASPDAQADYCVASGIFNVRLSRGDEEWLAYMTSTLDVMDRASTKGFAFNCLTSYSDEDRKRPDLYYADPGFWFDLCKRKYARNVALLHDYDLYEFTILVRK</sequence>
<dbReference type="CDD" id="cd02440">
    <property type="entry name" value="AdoMet_MTases"/>
    <property type="match status" value="1"/>
</dbReference>
<accession>A0A1C3K6E2</accession>
<dbReference type="STRING" id="1851544.ODI_01113"/>
<keyword evidence="4" id="KW-1185">Reference proteome</keyword>
<name>A0A1C3K6E2_9BURK</name>
<dbReference type="Proteomes" id="UP000078558">
    <property type="component" value="Chromosome I"/>
</dbReference>
<dbReference type="KEGG" id="odi:ODI_R4336"/>
<dbReference type="EMBL" id="FLRC01000044">
    <property type="protein sequence ID" value="SBT26988.1"/>
    <property type="molecule type" value="Genomic_DNA"/>
</dbReference>
<evidence type="ECO:0000313" key="4">
    <source>
        <dbReference type="Proteomes" id="UP000078558"/>
    </source>
</evidence>
<reference evidence="2 4" key="1">
    <citation type="submission" date="2016-06" db="EMBL/GenBank/DDBJ databases">
        <authorList>
            <person name="Kjaerup R.B."/>
            <person name="Dalgaard T.S."/>
            <person name="Juul-Madsen H.R."/>
        </authorList>
    </citation>
    <scope>NUCLEOTIDE SEQUENCE [LARGE SCALE GENOMIC DNA]</scope>
    <source>
        <strain evidence="2">Orrdi1</strain>
    </source>
</reference>
<evidence type="ECO:0000313" key="2">
    <source>
        <dbReference type="EMBL" id="SBT26988.1"/>
    </source>
</evidence>
<reference evidence="3 4" key="2">
    <citation type="submission" date="2017-08" db="EMBL/GenBank/DDBJ databases">
        <authorList>
            <person name="de Groot N.N."/>
        </authorList>
    </citation>
    <scope>NUCLEOTIDE SEQUENCE [LARGE SCALE GENOMIC DNA]</scope>
    <source>
        <strain evidence="3">Orrdi1</strain>
    </source>
</reference>
<dbReference type="Gene3D" id="3.40.50.150">
    <property type="entry name" value="Vaccinia Virus protein VP39"/>
    <property type="match status" value="1"/>
</dbReference>
<dbReference type="InterPro" id="IPR013217">
    <property type="entry name" value="Methyltransf_12"/>
</dbReference>
<gene>
    <name evidence="2" type="ORF">ODI_01113</name>
    <name evidence="3" type="ORF">ODI_R4336</name>
</gene>
<dbReference type="Pfam" id="PF08242">
    <property type="entry name" value="Methyltransf_12"/>
    <property type="match status" value="1"/>
</dbReference>
<dbReference type="SUPFAM" id="SSF53335">
    <property type="entry name" value="S-adenosyl-L-methionine-dependent methyltransferases"/>
    <property type="match status" value="1"/>
</dbReference>
<dbReference type="OrthoDB" id="9800454at2"/>
<organism evidence="2 4">
    <name type="scientific">Orrella dioscoreae</name>
    <dbReference type="NCBI Taxonomy" id="1851544"/>
    <lineage>
        <taxon>Bacteria</taxon>
        <taxon>Pseudomonadati</taxon>
        <taxon>Pseudomonadota</taxon>
        <taxon>Betaproteobacteria</taxon>
        <taxon>Burkholderiales</taxon>
        <taxon>Alcaligenaceae</taxon>
        <taxon>Orrella</taxon>
    </lineage>
</organism>
<dbReference type="EMBL" id="LT907988">
    <property type="protein sequence ID" value="SOE52608.1"/>
    <property type="molecule type" value="Genomic_DNA"/>
</dbReference>